<dbReference type="PROSITE" id="PS50003">
    <property type="entry name" value="PH_DOMAIN"/>
    <property type="match status" value="1"/>
</dbReference>
<dbReference type="Proteomes" id="UP000789508">
    <property type="component" value="Unassembled WGS sequence"/>
</dbReference>
<dbReference type="InterPro" id="IPR011993">
    <property type="entry name" value="PH-like_dom_sf"/>
</dbReference>
<keyword evidence="11" id="KW-1185">Reference proteome</keyword>
<dbReference type="Gene3D" id="1.25.40.20">
    <property type="entry name" value="Ankyrin repeat-containing domain"/>
    <property type="match status" value="1"/>
</dbReference>
<evidence type="ECO:0000259" key="9">
    <source>
        <dbReference type="PROSITE" id="PS50115"/>
    </source>
</evidence>
<dbReference type="SMART" id="SM00248">
    <property type="entry name" value="ANK"/>
    <property type="match status" value="2"/>
</dbReference>
<dbReference type="EMBL" id="CAJVPS010000262">
    <property type="protein sequence ID" value="CAG8470957.1"/>
    <property type="molecule type" value="Genomic_DNA"/>
</dbReference>
<dbReference type="Pfam" id="PF01412">
    <property type="entry name" value="ArfGap"/>
    <property type="match status" value="1"/>
</dbReference>
<dbReference type="InterPro" id="IPR001849">
    <property type="entry name" value="PH_domain"/>
</dbReference>
<feature type="compositionally biased region" description="Low complexity" evidence="7">
    <location>
        <begin position="718"/>
        <end position="746"/>
    </location>
</feature>
<accession>A0A9N8W3R1</accession>
<dbReference type="OrthoDB" id="10266696at2759"/>
<dbReference type="SUPFAM" id="SSF48403">
    <property type="entry name" value="Ankyrin repeat"/>
    <property type="match status" value="1"/>
</dbReference>
<dbReference type="SMART" id="SM00233">
    <property type="entry name" value="PH"/>
    <property type="match status" value="1"/>
</dbReference>
<protein>
    <submittedName>
        <fullName evidence="10">5444_t:CDS:1</fullName>
    </submittedName>
</protein>
<dbReference type="Pfam" id="PF12796">
    <property type="entry name" value="Ank_2"/>
    <property type="match status" value="1"/>
</dbReference>
<keyword evidence="4" id="KW-0862">Zinc</keyword>
<keyword evidence="5" id="KW-0040">ANK repeat</keyword>
<dbReference type="FunFam" id="2.30.29.30:FF:000286">
    <property type="entry name" value="PH-protein kinase domain containing protein"/>
    <property type="match status" value="1"/>
</dbReference>
<dbReference type="InterPro" id="IPR037278">
    <property type="entry name" value="ARFGAP/RecO"/>
</dbReference>
<dbReference type="Pfam" id="PF16746">
    <property type="entry name" value="BAR_3"/>
    <property type="match status" value="1"/>
</dbReference>
<dbReference type="SUPFAM" id="SSF103657">
    <property type="entry name" value="BAR/IMD domain-like"/>
    <property type="match status" value="1"/>
</dbReference>
<evidence type="ECO:0000256" key="7">
    <source>
        <dbReference type="SAM" id="MobiDB-lite"/>
    </source>
</evidence>
<dbReference type="SUPFAM" id="SSF50729">
    <property type="entry name" value="PH domain-like"/>
    <property type="match status" value="1"/>
</dbReference>
<feature type="domain" description="PH" evidence="8">
    <location>
        <begin position="282"/>
        <end position="383"/>
    </location>
</feature>
<keyword evidence="1" id="KW-0343">GTPase activation</keyword>
<dbReference type="PRINTS" id="PR00405">
    <property type="entry name" value="REVINTRACTNG"/>
</dbReference>
<evidence type="ECO:0000256" key="4">
    <source>
        <dbReference type="ARBA" id="ARBA00022833"/>
    </source>
</evidence>
<dbReference type="PANTHER" id="PTHR23180">
    <property type="entry name" value="CENTAURIN/ARF"/>
    <property type="match status" value="1"/>
</dbReference>
<evidence type="ECO:0000256" key="6">
    <source>
        <dbReference type="PROSITE-ProRule" id="PRU00288"/>
    </source>
</evidence>
<dbReference type="Gene3D" id="1.10.220.150">
    <property type="entry name" value="Arf GTPase activating protein"/>
    <property type="match status" value="1"/>
</dbReference>
<dbReference type="SUPFAM" id="SSF57863">
    <property type="entry name" value="ArfGap/RecO-like zinc finger"/>
    <property type="match status" value="1"/>
</dbReference>
<comment type="caution">
    <text evidence="10">The sequence shown here is derived from an EMBL/GenBank/DDBJ whole genome shotgun (WGS) entry which is preliminary data.</text>
</comment>
<dbReference type="InterPro" id="IPR001164">
    <property type="entry name" value="ArfGAP_dom"/>
</dbReference>
<dbReference type="InterPro" id="IPR038508">
    <property type="entry name" value="ArfGAP_dom_sf"/>
</dbReference>
<dbReference type="SMART" id="SM00105">
    <property type="entry name" value="ArfGap"/>
    <property type="match status" value="1"/>
</dbReference>
<dbReference type="PROSITE" id="PS50115">
    <property type="entry name" value="ARFGAP"/>
    <property type="match status" value="1"/>
</dbReference>
<dbReference type="Gene3D" id="1.20.1270.60">
    <property type="entry name" value="Arfaptin homology (AH) domain/BAR domain"/>
    <property type="match status" value="1"/>
</dbReference>
<dbReference type="GO" id="GO:0008270">
    <property type="term" value="F:zinc ion binding"/>
    <property type="evidence" value="ECO:0007669"/>
    <property type="project" value="UniProtKB-KW"/>
</dbReference>
<gene>
    <name evidence="10" type="ORF">ALEPTO_LOCUS2009</name>
</gene>
<feature type="repeat" description="ANK" evidence="5">
    <location>
        <begin position="622"/>
        <end position="654"/>
    </location>
</feature>
<dbReference type="GO" id="GO:0005737">
    <property type="term" value="C:cytoplasm"/>
    <property type="evidence" value="ECO:0007669"/>
    <property type="project" value="InterPro"/>
</dbReference>
<dbReference type="Gene3D" id="2.30.29.30">
    <property type="entry name" value="Pleckstrin-homology domain (PH domain)/Phosphotyrosine-binding domain (PTB)"/>
    <property type="match status" value="1"/>
</dbReference>
<dbReference type="Pfam" id="PF00169">
    <property type="entry name" value="PH"/>
    <property type="match status" value="1"/>
</dbReference>
<reference evidence="10" key="1">
    <citation type="submission" date="2021-06" db="EMBL/GenBank/DDBJ databases">
        <authorList>
            <person name="Kallberg Y."/>
            <person name="Tangrot J."/>
            <person name="Rosling A."/>
        </authorList>
    </citation>
    <scope>NUCLEOTIDE SEQUENCE</scope>
    <source>
        <strain evidence="10">FL130A</strain>
    </source>
</reference>
<evidence type="ECO:0000256" key="3">
    <source>
        <dbReference type="ARBA" id="ARBA00022771"/>
    </source>
</evidence>
<feature type="region of interest" description="Disordered" evidence="7">
    <location>
        <begin position="710"/>
        <end position="760"/>
    </location>
</feature>
<dbReference type="CDD" id="cd13250">
    <property type="entry name" value="PH_ACAP"/>
    <property type="match status" value="1"/>
</dbReference>
<dbReference type="InterPro" id="IPR045258">
    <property type="entry name" value="ACAP1/2/3-like"/>
</dbReference>
<name>A0A9N8W3R1_9GLOM</name>
<evidence type="ECO:0000313" key="11">
    <source>
        <dbReference type="Proteomes" id="UP000789508"/>
    </source>
</evidence>
<evidence type="ECO:0000256" key="5">
    <source>
        <dbReference type="PROSITE-ProRule" id="PRU00023"/>
    </source>
</evidence>
<evidence type="ECO:0000259" key="8">
    <source>
        <dbReference type="PROSITE" id="PS50003"/>
    </source>
</evidence>
<organism evidence="10 11">
    <name type="scientific">Ambispora leptoticha</name>
    <dbReference type="NCBI Taxonomy" id="144679"/>
    <lineage>
        <taxon>Eukaryota</taxon>
        <taxon>Fungi</taxon>
        <taxon>Fungi incertae sedis</taxon>
        <taxon>Mucoromycota</taxon>
        <taxon>Glomeromycotina</taxon>
        <taxon>Glomeromycetes</taxon>
        <taxon>Archaeosporales</taxon>
        <taxon>Ambisporaceae</taxon>
        <taxon>Ambispora</taxon>
    </lineage>
</organism>
<keyword evidence="2" id="KW-0479">Metal-binding</keyword>
<evidence type="ECO:0000313" key="10">
    <source>
        <dbReference type="EMBL" id="CAG8470957.1"/>
    </source>
</evidence>
<dbReference type="PROSITE" id="PS50088">
    <property type="entry name" value="ANK_REPEAT"/>
    <property type="match status" value="2"/>
</dbReference>
<feature type="domain" description="Arf-GAP" evidence="9">
    <location>
        <begin position="427"/>
        <end position="552"/>
    </location>
</feature>
<dbReference type="InterPro" id="IPR027267">
    <property type="entry name" value="AH/BAR_dom_sf"/>
</dbReference>
<dbReference type="InterPro" id="IPR002110">
    <property type="entry name" value="Ankyrin_rpt"/>
</dbReference>
<proteinExistence type="predicted"/>
<feature type="repeat" description="ANK" evidence="5">
    <location>
        <begin position="589"/>
        <end position="621"/>
    </location>
</feature>
<dbReference type="InterPro" id="IPR036770">
    <property type="entry name" value="Ankyrin_rpt-contain_sf"/>
</dbReference>
<dbReference type="PROSITE" id="PS50297">
    <property type="entry name" value="ANK_REP_REGION"/>
    <property type="match status" value="1"/>
</dbReference>
<dbReference type="InterPro" id="IPR004148">
    <property type="entry name" value="BAR_dom"/>
</dbReference>
<dbReference type="GO" id="GO:0005096">
    <property type="term" value="F:GTPase activator activity"/>
    <property type="evidence" value="ECO:0007669"/>
    <property type="project" value="UniProtKB-KW"/>
</dbReference>
<dbReference type="PANTHER" id="PTHR23180:SF160">
    <property type="entry name" value="ADP-RIBOSYLATION FACTOR GTPASE-ACTIVATING PROTEIN EFFECTOR PROTEIN 1"/>
    <property type="match status" value="1"/>
</dbReference>
<dbReference type="FunFam" id="1.10.220.150:FF:000009">
    <property type="entry name" value="stromal membrane-associated protein 1 isoform X1"/>
    <property type="match status" value="1"/>
</dbReference>
<evidence type="ECO:0000256" key="1">
    <source>
        <dbReference type="ARBA" id="ARBA00022468"/>
    </source>
</evidence>
<keyword evidence="3 6" id="KW-0863">Zinc-finger</keyword>
<evidence type="ECO:0000256" key="2">
    <source>
        <dbReference type="ARBA" id="ARBA00022723"/>
    </source>
</evidence>
<dbReference type="AlphaFoldDB" id="A0A9N8W3R1"/>
<sequence>MTSPLNLRLCQEDSPAFRRELALCEESVFGLENTIKNLVKLAKSSVELASEYASKQLQFAQELGNFAKQQPNSLIRSVLKKYSSSLQEVERSRKMLHLHMNDMFIEPLESFNKNEIAPLKEIKKNFEKASNEADNALSKYMSKRPKDQMIPEASAEVTDTRREFHRRCLEYVSKLNQLHAKKKFEFMEYILALMFTESAFYHQNYETMKDLEPYMKDVTRMLHEARAQYNNDLIESQELKKTLIESAHETYNPMRPATKELKNEGYTRLQTDGNNQSLAPPMSKKSGYLFKKGSQRVLQTWTRRYFTIEGEYLTSCTRNGKVSTKEDEDSLSINLRVCHIKPVVNSDRRFCFEIISPMRTYVLQAENQEEMEDWVKCLQTAAKEAIYADQTPTSFEGDSELLQYELVNGNGHSIENGTSDSLQKTNRPSIQQIMELPGNDICVDCKSSDPQWASTNFGTLLCIECSGIHRSLGVHVSKVRSLTLDKWEPEAIEVMLKLGNEKVNQIFEARIEQGGQQKLTNLDSELNRADWEKFIISKYVRKEFISQEGANVPSIHQAFWDAMNKTDLAEALRYLSLGASVDYKNQEKNSTTALHQAILRNDDVAVEFLLQWFCDINAVDNDGWSGLHHAAAMNNARLLLTLMKRHANITLKDNNNKAPVDIALEKQHVQAVTALRLYQFENQLTRSEYSNFGVDEALTSVSKPSFRNASSSLDLNVSTTSDTTATNNAGKVRSAPTTPPSTSSRSNSDDTIDNPVMIPPLNTNSLGTRFTFSSLRLPNFGSLPWEEN</sequence>